<dbReference type="Proteomes" id="UP000807504">
    <property type="component" value="Unassembled WGS sequence"/>
</dbReference>
<name>A0A8T0E9F0_ARGBR</name>
<dbReference type="EMBL" id="JABXBU010002230">
    <property type="protein sequence ID" value="KAF8767512.1"/>
    <property type="molecule type" value="Genomic_DNA"/>
</dbReference>
<protein>
    <submittedName>
        <fullName evidence="1">Uncharacterized protein</fullName>
    </submittedName>
</protein>
<keyword evidence="2" id="KW-1185">Reference proteome</keyword>
<sequence>MSPKNKKKRKELDDSEDSIEAKMEEIKDPATIVAHFRKAERRELEAMILLKATVRIPQTISEGLAFGRLDLSKLMEDCNYAGVKANSQRGSMV</sequence>
<dbReference type="AlphaFoldDB" id="A0A8T0E9F0"/>
<reference evidence="1" key="2">
    <citation type="submission" date="2020-06" db="EMBL/GenBank/DDBJ databases">
        <authorList>
            <person name="Sheffer M."/>
        </authorList>
    </citation>
    <scope>NUCLEOTIDE SEQUENCE</scope>
</reference>
<organism evidence="1 2">
    <name type="scientific">Argiope bruennichi</name>
    <name type="common">Wasp spider</name>
    <name type="synonym">Aranea bruennichi</name>
    <dbReference type="NCBI Taxonomy" id="94029"/>
    <lineage>
        <taxon>Eukaryota</taxon>
        <taxon>Metazoa</taxon>
        <taxon>Ecdysozoa</taxon>
        <taxon>Arthropoda</taxon>
        <taxon>Chelicerata</taxon>
        <taxon>Arachnida</taxon>
        <taxon>Araneae</taxon>
        <taxon>Araneomorphae</taxon>
        <taxon>Entelegynae</taxon>
        <taxon>Araneoidea</taxon>
        <taxon>Araneidae</taxon>
        <taxon>Argiope</taxon>
    </lineage>
</organism>
<gene>
    <name evidence="1" type="ORF">HNY73_020456</name>
</gene>
<evidence type="ECO:0000313" key="1">
    <source>
        <dbReference type="EMBL" id="KAF8767512.1"/>
    </source>
</evidence>
<comment type="caution">
    <text evidence="1">The sequence shown here is derived from an EMBL/GenBank/DDBJ whole genome shotgun (WGS) entry which is preliminary data.</text>
</comment>
<evidence type="ECO:0000313" key="2">
    <source>
        <dbReference type="Proteomes" id="UP000807504"/>
    </source>
</evidence>
<proteinExistence type="predicted"/>
<accession>A0A8T0E9F0</accession>
<reference evidence="1" key="1">
    <citation type="journal article" date="2020" name="bioRxiv">
        <title>Chromosome-level reference genome of the European wasp spider Argiope bruennichi: a resource for studies on range expansion and evolutionary adaptation.</title>
        <authorList>
            <person name="Sheffer M.M."/>
            <person name="Hoppe A."/>
            <person name="Krehenwinkel H."/>
            <person name="Uhl G."/>
            <person name="Kuss A.W."/>
            <person name="Jensen L."/>
            <person name="Jensen C."/>
            <person name="Gillespie R.G."/>
            <person name="Hoff K.J."/>
            <person name="Prost S."/>
        </authorList>
    </citation>
    <scope>NUCLEOTIDE SEQUENCE</scope>
</reference>